<dbReference type="EMBL" id="CP031517">
    <property type="protein sequence ID" value="QOS39430.1"/>
    <property type="molecule type" value="Genomic_DNA"/>
</dbReference>
<dbReference type="EMBL" id="CP031517">
    <property type="protein sequence ID" value="QOS39658.1"/>
    <property type="molecule type" value="Genomic_DNA"/>
</dbReference>
<name>A0A7M1XJU8_9SPIR</name>
<evidence type="ECO:0000313" key="3">
    <source>
        <dbReference type="Proteomes" id="UP000593591"/>
    </source>
</evidence>
<reference evidence="1 3" key="1">
    <citation type="submission" date="2018-08" db="EMBL/GenBank/DDBJ databases">
        <title>The first complete genome of Treponema rectale (CHPAT), a commensal spirochete of the bovine rectum.</title>
        <authorList>
            <person name="Staton G.J."/>
            <person name="Clegg S.R."/>
            <person name="Carter S.D."/>
            <person name="Radford A.D."/>
            <person name="Darby A."/>
            <person name="Hall N."/>
            <person name="Birtles R.J."/>
            <person name="Evans N.J."/>
        </authorList>
    </citation>
    <scope>NUCLEOTIDE SEQUENCE [LARGE SCALE GENOMIC DNA]</scope>
    <source>
        <strain evidence="1 3">CHPA</strain>
    </source>
</reference>
<evidence type="ECO:0000313" key="2">
    <source>
        <dbReference type="EMBL" id="QOS39658.1"/>
    </source>
</evidence>
<sequence length="61" mass="6875">MAKTYFFINFPFRSNWHSPFHPQRPDMQLIRAQGDALAQLSRTGGIVGKERLVTKAGADAQ</sequence>
<evidence type="ECO:0000313" key="1">
    <source>
        <dbReference type="EMBL" id="QOS39430.1"/>
    </source>
</evidence>
<dbReference type="AlphaFoldDB" id="A0A7M1XJU8"/>
<accession>A0A7M1XJU8</accession>
<protein>
    <submittedName>
        <fullName evidence="1">Uncharacterized protein</fullName>
    </submittedName>
</protein>
<gene>
    <name evidence="1" type="ORF">DYE49_02735</name>
    <name evidence="2" type="ORF">DYE49_03950</name>
</gene>
<dbReference type="Proteomes" id="UP000593591">
    <property type="component" value="Chromosome"/>
</dbReference>
<dbReference type="KEGG" id="trc:DYE49_03950"/>
<proteinExistence type="predicted"/>
<organism evidence="1 3">
    <name type="scientific">Treponema rectale</name>
    <dbReference type="NCBI Taxonomy" id="744512"/>
    <lineage>
        <taxon>Bacteria</taxon>
        <taxon>Pseudomonadati</taxon>
        <taxon>Spirochaetota</taxon>
        <taxon>Spirochaetia</taxon>
        <taxon>Spirochaetales</taxon>
        <taxon>Treponemataceae</taxon>
        <taxon>Treponema</taxon>
    </lineage>
</organism>
<dbReference type="KEGG" id="trc:DYE49_02735"/>